<protein>
    <submittedName>
        <fullName evidence="2">40S ribosomal S8-A</fullName>
    </submittedName>
</protein>
<dbReference type="PANTHER" id="PTHR35587">
    <property type="entry name" value="EXPRESSED PROTEIN"/>
    <property type="match status" value="1"/>
</dbReference>
<sequence>MSDTDQPASSEPEEPQTPQRNGTKQRPTQQLSRSDSETDPGYRSRSQSRRARRRKQQKGGQQKKPMPAVEENQEPEDPGETMQPFEMIGPDETSMNGPVTYAKAQRGEIPKRPGNPEQQLATGPKGDSGGDSSGMMDQDGLKLRIELNLDIEIELKASIHGDITLALLA</sequence>
<feature type="region of interest" description="Disordered" evidence="1">
    <location>
        <begin position="1"/>
        <end position="137"/>
    </location>
</feature>
<dbReference type="Proteomes" id="UP000324767">
    <property type="component" value="Unassembled WGS sequence"/>
</dbReference>
<dbReference type="PANTHER" id="PTHR35587:SF6">
    <property type="entry name" value="BZIP DOMAIN-CONTAINING PROTEIN"/>
    <property type="match status" value="1"/>
</dbReference>
<proteinExistence type="predicted"/>
<organism evidence="3 4">
    <name type="scientific">Lasallia pustulata</name>
    <dbReference type="NCBI Taxonomy" id="136370"/>
    <lineage>
        <taxon>Eukaryota</taxon>
        <taxon>Fungi</taxon>
        <taxon>Dikarya</taxon>
        <taxon>Ascomycota</taxon>
        <taxon>Pezizomycotina</taxon>
        <taxon>Lecanoromycetes</taxon>
        <taxon>OSLEUM clade</taxon>
        <taxon>Umbilicariomycetidae</taxon>
        <taxon>Umbilicariales</taxon>
        <taxon>Umbilicariaceae</taxon>
        <taxon>Lasallia</taxon>
    </lineage>
</organism>
<reference evidence="3" key="1">
    <citation type="submission" date="2017-03" db="EMBL/GenBank/DDBJ databases">
        <authorList>
            <person name="Afonso C.L."/>
            <person name="Miller P.J."/>
            <person name="Scott M.A."/>
            <person name="Spackman E."/>
            <person name="Goraichik I."/>
            <person name="Dimitrov K.M."/>
            <person name="Suarez D.L."/>
            <person name="Swayne D.E."/>
        </authorList>
    </citation>
    <scope>NUCLEOTIDE SEQUENCE [LARGE SCALE GENOMIC DNA]</scope>
</reference>
<reference evidence="4" key="2">
    <citation type="submission" date="2017-03" db="EMBL/GenBank/DDBJ databases">
        <authorList>
            <person name="Sharma R."/>
            <person name="Thines M."/>
        </authorList>
    </citation>
    <scope>NUCLEOTIDE SEQUENCE [LARGE SCALE GENOMIC DNA]</scope>
</reference>
<evidence type="ECO:0000313" key="5">
    <source>
        <dbReference type="Proteomes" id="UP000324767"/>
    </source>
</evidence>
<feature type="compositionally biased region" description="Polar residues" evidence="1">
    <location>
        <begin position="16"/>
        <end position="33"/>
    </location>
</feature>
<dbReference type="Proteomes" id="UP000192927">
    <property type="component" value="Unassembled WGS sequence"/>
</dbReference>
<dbReference type="OrthoDB" id="2279190at2759"/>
<evidence type="ECO:0000313" key="2">
    <source>
        <dbReference type="EMBL" id="KAA6415014.1"/>
    </source>
</evidence>
<evidence type="ECO:0000313" key="3">
    <source>
        <dbReference type="EMBL" id="SLM34202.1"/>
    </source>
</evidence>
<evidence type="ECO:0000313" key="4">
    <source>
        <dbReference type="Proteomes" id="UP000192927"/>
    </source>
</evidence>
<feature type="compositionally biased region" description="Basic residues" evidence="1">
    <location>
        <begin position="46"/>
        <end position="57"/>
    </location>
</feature>
<dbReference type="AlphaFoldDB" id="A0A1W5CTT6"/>
<name>A0A1W5CTT6_9LECA</name>
<dbReference type="EMBL" id="FWEW01000254">
    <property type="protein sequence ID" value="SLM34202.1"/>
    <property type="molecule type" value="Genomic_DNA"/>
</dbReference>
<dbReference type="EMBL" id="VXIT01000002">
    <property type="protein sequence ID" value="KAA6415014.1"/>
    <property type="molecule type" value="Genomic_DNA"/>
</dbReference>
<accession>A0A1W5CTT6</accession>
<reference evidence="2 5" key="3">
    <citation type="submission" date="2019-09" db="EMBL/GenBank/DDBJ databases">
        <title>The hologenome of the rock-dwelling lichen Lasallia pustulata.</title>
        <authorList>
            <person name="Greshake Tzovaras B."/>
            <person name="Segers F."/>
            <person name="Bicker A."/>
            <person name="Dal Grande F."/>
            <person name="Otte J."/>
            <person name="Hankeln T."/>
            <person name="Schmitt I."/>
            <person name="Ebersberger I."/>
        </authorList>
    </citation>
    <scope>NUCLEOTIDE SEQUENCE [LARGE SCALE GENOMIC DNA]</scope>
    <source>
        <strain evidence="2">A1-1</strain>
    </source>
</reference>
<gene>
    <name evidence="2" type="ORF">FRX48_01765</name>
</gene>
<keyword evidence="4" id="KW-1185">Reference proteome</keyword>
<evidence type="ECO:0000256" key="1">
    <source>
        <dbReference type="SAM" id="MobiDB-lite"/>
    </source>
</evidence>